<proteinExistence type="predicted"/>
<protein>
    <submittedName>
        <fullName evidence="2">Uncharacterized protein</fullName>
    </submittedName>
</protein>
<reference evidence="2 3" key="1">
    <citation type="submission" date="2023-11" db="EMBL/GenBank/DDBJ databases">
        <authorList>
            <person name="Okamura Y."/>
        </authorList>
    </citation>
    <scope>NUCLEOTIDE SEQUENCE [LARGE SCALE GENOMIC DNA]</scope>
</reference>
<evidence type="ECO:0000256" key="1">
    <source>
        <dbReference type="SAM" id="Phobius"/>
    </source>
</evidence>
<keyword evidence="3" id="KW-1185">Reference proteome</keyword>
<organism evidence="2 3">
    <name type="scientific">Leptosia nina</name>
    <dbReference type="NCBI Taxonomy" id="320188"/>
    <lineage>
        <taxon>Eukaryota</taxon>
        <taxon>Metazoa</taxon>
        <taxon>Ecdysozoa</taxon>
        <taxon>Arthropoda</taxon>
        <taxon>Hexapoda</taxon>
        <taxon>Insecta</taxon>
        <taxon>Pterygota</taxon>
        <taxon>Neoptera</taxon>
        <taxon>Endopterygota</taxon>
        <taxon>Lepidoptera</taxon>
        <taxon>Glossata</taxon>
        <taxon>Ditrysia</taxon>
        <taxon>Papilionoidea</taxon>
        <taxon>Pieridae</taxon>
        <taxon>Pierinae</taxon>
        <taxon>Leptosia</taxon>
    </lineage>
</organism>
<gene>
    <name evidence="2" type="ORF">LNINA_LOCUS820</name>
</gene>
<sequence>MSRLKRAIYMKTHNGARNVYLAQLGNLVWGTCFLFIIMIVLRLIYNRYGHLKISLFAVIPIKSEKVIATYEQ</sequence>
<accession>A0AAV1IXF3</accession>
<name>A0AAV1IXF3_9NEOP</name>
<feature type="transmembrane region" description="Helical" evidence="1">
    <location>
        <begin position="20"/>
        <end position="45"/>
    </location>
</feature>
<keyword evidence="1" id="KW-1133">Transmembrane helix</keyword>
<keyword evidence="1" id="KW-0472">Membrane</keyword>
<evidence type="ECO:0000313" key="3">
    <source>
        <dbReference type="Proteomes" id="UP001497472"/>
    </source>
</evidence>
<comment type="caution">
    <text evidence="2">The sequence shown here is derived from an EMBL/GenBank/DDBJ whole genome shotgun (WGS) entry which is preliminary data.</text>
</comment>
<dbReference type="AlphaFoldDB" id="A0AAV1IXF3"/>
<dbReference type="EMBL" id="CAVLEF010000001">
    <property type="protein sequence ID" value="CAK1540796.1"/>
    <property type="molecule type" value="Genomic_DNA"/>
</dbReference>
<dbReference type="Proteomes" id="UP001497472">
    <property type="component" value="Unassembled WGS sequence"/>
</dbReference>
<keyword evidence="1" id="KW-0812">Transmembrane</keyword>
<evidence type="ECO:0000313" key="2">
    <source>
        <dbReference type="EMBL" id="CAK1540796.1"/>
    </source>
</evidence>